<proteinExistence type="predicted"/>
<evidence type="ECO:0000313" key="2">
    <source>
        <dbReference type="EMBL" id="KAJ9173754.1"/>
    </source>
</evidence>
<evidence type="ECO:0000313" key="3">
    <source>
        <dbReference type="Proteomes" id="UP001174677"/>
    </source>
</evidence>
<keyword evidence="3" id="KW-1185">Reference proteome</keyword>
<dbReference type="PANTHER" id="PTHR34467:SF3">
    <property type="entry name" value="PROTEIN, PUTATIVE-RELATED"/>
    <property type="match status" value="1"/>
</dbReference>
<dbReference type="PANTHER" id="PTHR34467">
    <property type="entry name" value="TRANSMEMBRANE PROTEIN"/>
    <property type="match status" value="1"/>
</dbReference>
<comment type="caution">
    <text evidence="2">The sequence shown here is derived from an EMBL/GenBank/DDBJ whole genome shotgun (WGS) entry which is preliminary data.</text>
</comment>
<keyword evidence="1" id="KW-0732">Signal</keyword>
<name>A0ABQ9M4B6_HEVBR</name>
<feature type="chain" id="PRO_5045552772" evidence="1">
    <location>
        <begin position="24"/>
        <end position="76"/>
    </location>
</feature>
<dbReference type="EMBL" id="JARPOI010000009">
    <property type="protein sequence ID" value="KAJ9173754.1"/>
    <property type="molecule type" value="Genomic_DNA"/>
</dbReference>
<reference evidence="2" key="1">
    <citation type="journal article" date="2023" name="Plant Biotechnol. J.">
        <title>Chromosome-level wild Hevea brasiliensis genome provides new tools for genomic-assisted breeding and valuable loci to elevate rubber yield.</title>
        <authorList>
            <person name="Cheng H."/>
            <person name="Song X."/>
            <person name="Hu Y."/>
            <person name="Wu T."/>
            <person name="Yang Q."/>
            <person name="An Z."/>
            <person name="Feng S."/>
            <person name="Deng Z."/>
            <person name="Wu W."/>
            <person name="Zeng X."/>
            <person name="Tu M."/>
            <person name="Wang X."/>
            <person name="Huang H."/>
        </authorList>
    </citation>
    <scope>NUCLEOTIDE SEQUENCE</scope>
    <source>
        <strain evidence="2">MT/VB/25A 57/8</strain>
    </source>
</reference>
<evidence type="ECO:0000256" key="1">
    <source>
        <dbReference type="SAM" id="SignalP"/>
    </source>
</evidence>
<accession>A0ABQ9M4B6</accession>
<gene>
    <name evidence="2" type="ORF">P3X46_016861</name>
</gene>
<feature type="signal peptide" evidence="1">
    <location>
        <begin position="1"/>
        <end position="23"/>
    </location>
</feature>
<protein>
    <submittedName>
        <fullName evidence="2">Uncharacterized protein</fullName>
    </submittedName>
</protein>
<organism evidence="2 3">
    <name type="scientific">Hevea brasiliensis</name>
    <name type="common">Para rubber tree</name>
    <name type="synonym">Siphonia brasiliensis</name>
    <dbReference type="NCBI Taxonomy" id="3981"/>
    <lineage>
        <taxon>Eukaryota</taxon>
        <taxon>Viridiplantae</taxon>
        <taxon>Streptophyta</taxon>
        <taxon>Embryophyta</taxon>
        <taxon>Tracheophyta</taxon>
        <taxon>Spermatophyta</taxon>
        <taxon>Magnoliopsida</taxon>
        <taxon>eudicotyledons</taxon>
        <taxon>Gunneridae</taxon>
        <taxon>Pentapetalae</taxon>
        <taxon>rosids</taxon>
        <taxon>fabids</taxon>
        <taxon>Malpighiales</taxon>
        <taxon>Euphorbiaceae</taxon>
        <taxon>Crotonoideae</taxon>
        <taxon>Micrandreae</taxon>
        <taxon>Hevea</taxon>
    </lineage>
</organism>
<sequence length="76" mass="8326">MAGSQTKAIALILLLIFMDLSTGQVMGVAQGMSYANPQGDEAITIHMKKMRKLIEIDATLDYEPGKHNSKHEPPKT</sequence>
<dbReference type="Proteomes" id="UP001174677">
    <property type="component" value="Chromosome 9"/>
</dbReference>